<dbReference type="STRING" id="1390249.BHU72_09500"/>
<keyword evidence="1" id="KW-0812">Transmembrane</keyword>
<dbReference type="OrthoDB" id="7874428at2"/>
<evidence type="ECO:0000313" key="3">
    <source>
        <dbReference type="Proteomes" id="UP000095255"/>
    </source>
</evidence>
<feature type="transmembrane region" description="Helical" evidence="1">
    <location>
        <begin position="39"/>
        <end position="57"/>
    </location>
</feature>
<dbReference type="RefSeq" id="WP_069703156.1">
    <property type="nucleotide sequence ID" value="NZ_MJAT01000038.1"/>
</dbReference>
<keyword evidence="1" id="KW-1133">Transmembrane helix</keyword>
<feature type="transmembrane region" description="Helical" evidence="1">
    <location>
        <begin position="128"/>
        <end position="149"/>
    </location>
</feature>
<sequence>MLKKLVSMYVIYVVYFLGIGMTSSGIVLMPFNFIRYSTVLLFGLLLFTAGSYINEFVIDKKQISVSKVLKLIFSSLGLAIGIGMISGGIAHFKEAPIYVSYLIPSGIVISLLSFTVKNEYSLTGKEAIVLIFGSMIISAIIFTGLYHMATNYLESPDAKKGGDIFMNH</sequence>
<dbReference type="Proteomes" id="UP000095255">
    <property type="component" value="Unassembled WGS sequence"/>
</dbReference>
<gene>
    <name evidence="2" type="ORF">BHU72_09500</name>
</gene>
<feature type="transmembrane region" description="Helical" evidence="1">
    <location>
        <begin position="12"/>
        <end position="33"/>
    </location>
</feature>
<name>A0A1E5L303_9FIRM</name>
<dbReference type="AlphaFoldDB" id="A0A1E5L303"/>
<organism evidence="2 3">
    <name type="scientific">Desulfuribacillus stibiiarsenatis</name>
    <dbReference type="NCBI Taxonomy" id="1390249"/>
    <lineage>
        <taxon>Bacteria</taxon>
        <taxon>Bacillati</taxon>
        <taxon>Bacillota</taxon>
        <taxon>Desulfuribacillia</taxon>
        <taxon>Desulfuribacillales</taxon>
        <taxon>Desulfuribacillaceae</taxon>
        <taxon>Desulfuribacillus</taxon>
    </lineage>
</organism>
<evidence type="ECO:0000313" key="2">
    <source>
        <dbReference type="EMBL" id="OEH84443.1"/>
    </source>
</evidence>
<keyword evidence="3" id="KW-1185">Reference proteome</keyword>
<proteinExistence type="predicted"/>
<comment type="caution">
    <text evidence="2">The sequence shown here is derived from an EMBL/GenBank/DDBJ whole genome shotgun (WGS) entry which is preliminary data.</text>
</comment>
<accession>A0A1E5L303</accession>
<feature type="transmembrane region" description="Helical" evidence="1">
    <location>
        <begin position="69"/>
        <end position="92"/>
    </location>
</feature>
<dbReference type="EMBL" id="MJAT01000038">
    <property type="protein sequence ID" value="OEH84443.1"/>
    <property type="molecule type" value="Genomic_DNA"/>
</dbReference>
<reference evidence="2 3" key="1">
    <citation type="submission" date="2016-09" db="EMBL/GenBank/DDBJ databases">
        <title>Desulfuribacillus arsenicus sp. nov., an obligately anaerobic, dissimilatory arsenic- and antimonate-reducing bacterium isolated from anoxic sediments.</title>
        <authorList>
            <person name="Abin C.A."/>
            <person name="Hollibaugh J.T."/>
        </authorList>
    </citation>
    <scope>NUCLEOTIDE SEQUENCE [LARGE SCALE GENOMIC DNA]</scope>
    <source>
        <strain evidence="2 3">MLFW-2</strain>
    </source>
</reference>
<feature type="transmembrane region" description="Helical" evidence="1">
    <location>
        <begin position="98"/>
        <end position="116"/>
    </location>
</feature>
<keyword evidence="1" id="KW-0472">Membrane</keyword>
<protein>
    <submittedName>
        <fullName evidence="2">Uncharacterized protein</fullName>
    </submittedName>
</protein>
<evidence type="ECO:0000256" key="1">
    <source>
        <dbReference type="SAM" id="Phobius"/>
    </source>
</evidence>